<protein>
    <submittedName>
        <fullName evidence="1">Uncharacterized protein</fullName>
    </submittedName>
</protein>
<dbReference type="EMBL" id="JAYFSI010000013">
    <property type="protein sequence ID" value="MEA5365728.1"/>
    <property type="molecule type" value="Genomic_DNA"/>
</dbReference>
<organism evidence="1 2">
    <name type="scientific">Amycolatopsis heterodermiae</name>
    <dbReference type="NCBI Taxonomy" id="3110235"/>
    <lineage>
        <taxon>Bacteria</taxon>
        <taxon>Bacillati</taxon>
        <taxon>Actinomycetota</taxon>
        <taxon>Actinomycetes</taxon>
        <taxon>Pseudonocardiales</taxon>
        <taxon>Pseudonocardiaceae</taxon>
        <taxon>Amycolatopsis</taxon>
    </lineage>
</organism>
<name>A0ABU5RHH7_9PSEU</name>
<evidence type="ECO:0000313" key="2">
    <source>
        <dbReference type="Proteomes" id="UP001304298"/>
    </source>
</evidence>
<proteinExistence type="predicted"/>
<dbReference type="Proteomes" id="UP001304298">
    <property type="component" value="Unassembled WGS sequence"/>
</dbReference>
<accession>A0ABU5RHH7</accession>
<sequence>MGARADLARLLDELPRRERALVRAVLSRADRRFVCRTPPDPLSRSPWWFERRFHEQDGWGVR</sequence>
<dbReference type="RefSeq" id="WP_323334468.1">
    <property type="nucleotide sequence ID" value="NZ_JAYFSI010000013.1"/>
</dbReference>
<gene>
    <name evidence="1" type="ORF">VA596_39815</name>
</gene>
<comment type="caution">
    <text evidence="1">The sequence shown here is derived from an EMBL/GenBank/DDBJ whole genome shotgun (WGS) entry which is preliminary data.</text>
</comment>
<reference evidence="1 2" key="1">
    <citation type="submission" date="2023-12" db="EMBL/GenBank/DDBJ databases">
        <title>Amycolatopsis sp. V23-08.</title>
        <authorList>
            <person name="Somphong A."/>
        </authorList>
    </citation>
    <scope>NUCLEOTIDE SEQUENCE [LARGE SCALE GENOMIC DNA]</scope>
    <source>
        <strain evidence="1 2">V23-08</strain>
    </source>
</reference>
<evidence type="ECO:0000313" key="1">
    <source>
        <dbReference type="EMBL" id="MEA5365728.1"/>
    </source>
</evidence>
<keyword evidence="2" id="KW-1185">Reference proteome</keyword>